<dbReference type="Gene3D" id="3.80.10.10">
    <property type="entry name" value="Ribonuclease Inhibitor"/>
    <property type="match status" value="3"/>
</dbReference>
<dbReference type="GO" id="GO:1902412">
    <property type="term" value="P:regulation of mitotic cytokinesis"/>
    <property type="evidence" value="ECO:0007669"/>
    <property type="project" value="TreeGrafter"/>
</dbReference>
<dbReference type="Pfam" id="PF13855">
    <property type="entry name" value="LRR_8"/>
    <property type="match status" value="1"/>
</dbReference>
<dbReference type="SMART" id="SM00369">
    <property type="entry name" value="LRR_TYP"/>
    <property type="match status" value="4"/>
</dbReference>
<feature type="compositionally biased region" description="Polar residues" evidence="3">
    <location>
        <begin position="263"/>
        <end position="273"/>
    </location>
</feature>
<dbReference type="GO" id="GO:0035591">
    <property type="term" value="F:signaling adaptor activity"/>
    <property type="evidence" value="ECO:0007669"/>
    <property type="project" value="TreeGrafter"/>
</dbReference>
<proteinExistence type="predicted"/>
<dbReference type="SMART" id="SM00365">
    <property type="entry name" value="LRR_SD22"/>
    <property type="match status" value="5"/>
</dbReference>
<feature type="compositionally biased region" description="Basic and acidic residues" evidence="3">
    <location>
        <begin position="90"/>
        <end position="106"/>
    </location>
</feature>
<name>A0A1G4ISK1_9SACH</name>
<keyword evidence="1" id="KW-0433">Leucine-rich repeat</keyword>
<dbReference type="Proteomes" id="UP000191144">
    <property type="component" value="Chromosome B"/>
</dbReference>
<feature type="compositionally biased region" description="Polar residues" evidence="3">
    <location>
        <begin position="224"/>
        <end position="236"/>
    </location>
</feature>
<dbReference type="PROSITE" id="PS51450">
    <property type="entry name" value="LRR"/>
    <property type="match status" value="3"/>
</dbReference>
<evidence type="ECO:0000313" key="4">
    <source>
        <dbReference type="EMBL" id="SCU79827.1"/>
    </source>
</evidence>
<evidence type="ECO:0000313" key="5">
    <source>
        <dbReference type="Proteomes" id="UP000191144"/>
    </source>
</evidence>
<feature type="compositionally biased region" description="Polar residues" evidence="3">
    <location>
        <begin position="203"/>
        <end position="216"/>
    </location>
</feature>
<dbReference type="InterPro" id="IPR052574">
    <property type="entry name" value="CDIRP"/>
</dbReference>
<feature type="region of interest" description="Disordered" evidence="3">
    <location>
        <begin position="263"/>
        <end position="305"/>
    </location>
</feature>
<feature type="region of interest" description="Disordered" evidence="3">
    <location>
        <begin position="63"/>
        <end position="106"/>
    </location>
</feature>
<sequence length="721" mass="80093">MSAESSPSRQLSESLGKFHISSPKFKPYVENDDFRDSQFNSHVQGIASGKSYVGKLGNWSVNYGSVQQHGHNSENEEPPQWKQYMQGQARLEEPRKKAGKGFDPRDNLVVTSSLSDISLIPTNTFKNRATRVQNVDSEGSVAQERDSALETDIDPAREALGVFNNVLRHQRSNFFTEEQVVQPERSVSQEYDSTGSTGSSSSYESFNPSLSPSTRQRGSEPPDSRSNALPKQQQVSPRRPLKLITPEDAGMVFNYKEGVWDQPSATGDASTSGAHDDSTQDKIVSFKLPRTRPEQSMMDDTPLSTPKVDQKFRIQDFVLEEPQSRSTSSKSAATLRNTFLTPADTTRNLVDNVTSVSELDTSFRISKSAVVSALVDTIPRKEIWEHISELSLKQKQLETLVGLADMTPRLVDLDVSHNKMNSLQGAPSNLITLCCAFNRIGSYCQLDNLTHLEDLDMSHNLLSTDLSLLAGCLHLRNVNLSKNSISSLHGLAETRARIETLNVSRNRLIGPLDFAELVSLEPHKPNFLSHVRELDLSGNKITTVRNLDLLKNLKVLKLDGNPLESLEGNTGCSLRVLSLSGCTALRTLGSFPHLRVLRVSGESLQAQHLPETLEHFELVGPSSGMLLWDNLPLMLRRLQLTRLCIEELPTQLATRCTGLHTLVLAGNELKSLTRLVERLPGNLQVLDVRKNPLTHFQSDTDRKTMMEAMALALPVLKKVYL</sequence>
<dbReference type="InterPro" id="IPR032675">
    <property type="entry name" value="LRR_dom_sf"/>
</dbReference>
<dbReference type="PANTHER" id="PTHR47566">
    <property type="match status" value="1"/>
</dbReference>
<dbReference type="SUPFAM" id="SSF52058">
    <property type="entry name" value="L domain-like"/>
    <property type="match status" value="1"/>
</dbReference>
<dbReference type="PANTHER" id="PTHR47566:SF1">
    <property type="entry name" value="PROTEIN NUD1"/>
    <property type="match status" value="1"/>
</dbReference>
<dbReference type="GO" id="GO:0031028">
    <property type="term" value="P:septation initiation signaling"/>
    <property type="evidence" value="ECO:0007669"/>
    <property type="project" value="TreeGrafter"/>
</dbReference>
<feature type="compositionally biased region" description="Low complexity" evidence="3">
    <location>
        <begin position="193"/>
        <end position="202"/>
    </location>
</feature>
<keyword evidence="2" id="KW-0677">Repeat</keyword>
<feature type="region of interest" description="Disordered" evidence="3">
    <location>
        <begin position="131"/>
        <end position="150"/>
    </location>
</feature>
<gene>
    <name evidence="4" type="ORF">LAME_0B00518G</name>
</gene>
<dbReference type="InterPro" id="IPR003591">
    <property type="entry name" value="Leu-rich_rpt_typical-subtyp"/>
</dbReference>
<evidence type="ECO:0000256" key="1">
    <source>
        <dbReference type="ARBA" id="ARBA00022614"/>
    </source>
</evidence>
<keyword evidence="5" id="KW-1185">Reference proteome</keyword>
<dbReference type="AlphaFoldDB" id="A0A1G4ISK1"/>
<dbReference type="EMBL" id="LT598478">
    <property type="protein sequence ID" value="SCU79827.1"/>
    <property type="molecule type" value="Genomic_DNA"/>
</dbReference>
<protein>
    <submittedName>
        <fullName evidence="4">LAME_0B00518g1_1</fullName>
    </submittedName>
</protein>
<dbReference type="OrthoDB" id="7451790at2759"/>
<feature type="region of interest" description="Disordered" evidence="3">
    <location>
        <begin position="177"/>
        <end position="245"/>
    </location>
</feature>
<evidence type="ECO:0000256" key="2">
    <source>
        <dbReference type="ARBA" id="ARBA00022737"/>
    </source>
</evidence>
<accession>A0A1G4ISK1</accession>
<dbReference type="GO" id="GO:0061499">
    <property type="term" value="C:outer plaque of mitotic spindle pole body"/>
    <property type="evidence" value="ECO:0007669"/>
    <property type="project" value="TreeGrafter"/>
</dbReference>
<organism evidence="4 5">
    <name type="scientific">Lachancea meyersii CBS 8951</name>
    <dbReference type="NCBI Taxonomy" id="1266667"/>
    <lineage>
        <taxon>Eukaryota</taxon>
        <taxon>Fungi</taxon>
        <taxon>Dikarya</taxon>
        <taxon>Ascomycota</taxon>
        <taxon>Saccharomycotina</taxon>
        <taxon>Saccharomycetes</taxon>
        <taxon>Saccharomycetales</taxon>
        <taxon>Saccharomycetaceae</taxon>
        <taxon>Lachancea</taxon>
    </lineage>
</organism>
<evidence type="ECO:0000256" key="3">
    <source>
        <dbReference type="SAM" id="MobiDB-lite"/>
    </source>
</evidence>
<reference evidence="5" key="1">
    <citation type="submission" date="2016-03" db="EMBL/GenBank/DDBJ databases">
        <authorList>
            <person name="Devillers Hugo."/>
        </authorList>
    </citation>
    <scope>NUCLEOTIDE SEQUENCE [LARGE SCALE GENOMIC DNA]</scope>
</reference>
<dbReference type="InterPro" id="IPR001611">
    <property type="entry name" value="Leu-rich_rpt"/>
</dbReference>